<name>A0ACD1E1F1_9MICO</name>
<proteinExistence type="predicted"/>
<evidence type="ECO:0000313" key="2">
    <source>
        <dbReference type="Proteomes" id="UP000681794"/>
    </source>
</evidence>
<gene>
    <name evidence="1" type="ORF">KM842_09890</name>
</gene>
<protein>
    <submittedName>
        <fullName evidence="1">Uncharacterized protein</fullName>
    </submittedName>
</protein>
<reference evidence="1" key="1">
    <citation type="submission" date="2021-06" db="EMBL/GenBank/DDBJ databases">
        <authorList>
            <person name="Ellington A.J."/>
            <person name="Bryan N.C."/>
            <person name="Christner B.C."/>
            <person name="Reisch C.R."/>
        </authorList>
    </citation>
    <scope>NUCLEOTIDE SEQUENCE</scope>
    <source>
        <strain evidence="1">L6-1</strain>
    </source>
</reference>
<dbReference type="Proteomes" id="UP000681794">
    <property type="component" value="Chromosome"/>
</dbReference>
<evidence type="ECO:0000313" key="1">
    <source>
        <dbReference type="EMBL" id="QWS32601.1"/>
    </source>
</evidence>
<organism evidence="1 2">
    <name type="scientific">Curtobacterium aetherium</name>
    <dbReference type="NCBI Taxonomy" id="2841594"/>
    <lineage>
        <taxon>Bacteria</taxon>
        <taxon>Bacillati</taxon>
        <taxon>Actinomycetota</taxon>
        <taxon>Actinomycetes</taxon>
        <taxon>Micrococcales</taxon>
        <taxon>Microbacteriaceae</taxon>
        <taxon>Curtobacterium</taxon>
    </lineage>
</organism>
<dbReference type="EMBL" id="CP076544">
    <property type="protein sequence ID" value="QWS32601.1"/>
    <property type="molecule type" value="Genomic_DNA"/>
</dbReference>
<accession>A0ACD1E1F1</accession>
<keyword evidence="2" id="KW-1185">Reference proteome</keyword>
<sequence length="75" mass="8027">MIRPVDDVGAGLVVELVMRAAADGDETALRILAAREHLNALGVEHPQELDDRTWQAVRVTHAGGTSRAASQIAEQ</sequence>